<accession>A0ACB9PDP7</accession>
<evidence type="ECO:0000313" key="1">
    <source>
        <dbReference type="EMBL" id="KAI4346187.1"/>
    </source>
</evidence>
<dbReference type="Proteomes" id="UP000828941">
    <property type="component" value="Chromosome 5"/>
</dbReference>
<reference evidence="1 2" key="1">
    <citation type="journal article" date="2022" name="DNA Res.">
        <title>Chromosomal-level genome assembly of the orchid tree Bauhinia variegata (Leguminosae; Cercidoideae) supports the allotetraploid origin hypothesis of Bauhinia.</title>
        <authorList>
            <person name="Zhong Y."/>
            <person name="Chen Y."/>
            <person name="Zheng D."/>
            <person name="Pang J."/>
            <person name="Liu Y."/>
            <person name="Luo S."/>
            <person name="Meng S."/>
            <person name="Qian L."/>
            <person name="Wei D."/>
            <person name="Dai S."/>
            <person name="Zhou R."/>
        </authorList>
    </citation>
    <scope>NUCLEOTIDE SEQUENCE [LARGE SCALE GENOMIC DNA]</scope>
    <source>
        <strain evidence="1">BV-YZ2020</strain>
    </source>
</reference>
<proteinExistence type="predicted"/>
<protein>
    <submittedName>
        <fullName evidence="1">Uncharacterized protein</fullName>
    </submittedName>
</protein>
<gene>
    <name evidence="1" type="ORF">L6164_013259</name>
</gene>
<evidence type="ECO:0000313" key="2">
    <source>
        <dbReference type="Proteomes" id="UP000828941"/>
    </source>
</evidence>
<dbReference type="EMBL" id="CM039430">
    <property type="protein sequence ID" value="KAI4346187.1"/>
    <property type="molecule type" value="Genomic_DNA"/>
</dbReference>
<keyword evidence="2" id="KW-1185">Reference proteome</keyword>
<comment type="caution">
    <text evidence="1">The sequence shown here is derived from an EMBL/GenBank/DDBJ whole genome shotgun (WGS) entry which is preliminary data.</text>
</comment>
<name>A0ACB9PDP7_BAUVA</name>
<sequence>MITAKDKLVKFVSLAIPTYLWVWTSWSNIPTMASDRLKPGDFLDTSGKLLSENEISRMYFHNFSYAEGFTYLEIRNRNSLIWTATIKQSIPSDFSAVLTLDHSGKLKIIHQGGEPIILYSPPQAINCTVAILLDNGNFVLQELHPNGSTKRFLWQSFDYPSDTLLPEMKLGVNYKTGHSWSLASWLTKRYPSPGSSSFKLEWDPKFGELIIRKSEQIYWKSGVFNKKINRFENFPEEAQNQYEYIIVSNEDEDSFSFQTRHGDKDVATLWNLMFNGDMRDANDNLIARASNCYGYNTDGGCQIWNLSSCRHKGQVFVQLTGYFINSSSIATDSDTSLGISDCRATCWKKCGNDACIGYWHLSPQNETGCIFIYGNSSSRFMKTADESTYFVLKNSEMEHKGTKRWIWVSAVIVGALLMSCAGIIYLARKRRKAQTKTTADAVHDLVTFYGSGDVNELSKEENGHGITVFSYASVLTATDNFSSENKLGEGGFGPVYKGKLKTGKEVAIKRLSRSSRQGSIEFKNELTLISELQHMNLVQLLGCCVQGEENILIYEYMPNKSLDFFLFDSSQSNLLDWKKRFNIIEGVAQGLLYLHKYSRLKIVHRDLKASNILLDENMSPKISDFGLAKIFTQESGGNTTRIVGTYGYMSPEYVMEGAFSTKSDVYSFGILMLEIVSGRRNNSFYDPNSPLNLVGYAWDLWKDGLGLEMLDPSMNGSFISEQVLRCIHVALLCTQERPVDRPSMSDVLSMLTNESAVLPLPKRPAFYFRKMSNVAAVCLQKSENISRNDLFVSDLQAR</sequence>
<organism evidence="1 2">
    <name type="scientific">Bauhinia variegata</name>
    <name type="common">Purple orchid tree</name>
    <name type="synonym">Phanera variegata</name>
    <dbReference type="NCBI Taxonomy" id="167791"/>
    <lineage>
        <taxon>Eukaryota</taxon>
        <taxon>Viridiplantae</taxon>
        <taxon>Streptophyta</taxon>
        <taxon>Embryophyta</taxon>
        <taxon>Tracheophyta</taxon>
        <taxon>Spermatophyta</taxon>
        <taxon>Magnoliopsida</taxon>
        <taxon>eudicotyledons</taxon>
        <taxon>Gunneridae</taxon>
        <taxon>Pentapetalae</taxon>
        <taxon>rosids</taxon>
        <taxon>fabids</taxon>
        <taxon>Fabales</taxon>
        <taxon>Fabaceae</taxon>
        <taxon>Cercidoideae</taxon>
        <taxon>Cercideae</taxon>
        <taxon>Bauhiniinae</taxon>
        <taxon>Bauhinia</taxon>
    </lineage>
</organism>